<evidence type="ECO:0000256" key="3">
    <source>
        <dbReference type="ARBA" id="ARBA00023180"/>
    </source>
</evidence>
<dbReference type="AlphaFoldDB" id="A0A8T2IIL9"/>
<protein>
    <recommendedName>
        <fullName evidence="4">C-type lectin domain-containing protein</fullName>
    </recommendedName>
</protein>
<proteinExistence type="predicted"/>
<dbReference type="Gene3D" id="3.10.100.10">
    <property type="entry name" value="Mannose-Binding Protein A, subunit A"/>
    <property type="match status" value="1"/>
</dbReference>
<accession>A0A8T2IIL9</accession>
<dbReference type="SUPFAM" id="SSF56436">
    <property type="entry name" value="C-type lectin-like"/>
    <property type="match status" value="1"/>
</dbReference>
<dbReference type="InterPro" id="IPR016186">
    <property type="entry name" value="C-type_lectin-like/link_sf"/>
</dbReference>
<evidence type="ECO:0000313" key="6">
    <source>
        <dbReference type="Proteomes" id="UP000812440"/>
    </source>
</evidence>
<dbReference type="GO" id="GO:0004888">
    <property type="term" value="F:transmembrane signaling receptor activity"/>
    <property type="evidence" value="ECO:0007669"/>
    <property type="project" value="TreeGrafter"/>
</dbReference>
<organism evidence="5 6">
    <name type="scientific">Hymenochirus boettgeri</name>
    <name type="common">Congo dwarf clawed frog</name>
    <dbReference type="NCBI Taxonomy" id="247094"/>
    <lineage>
        <taxon>Eukaryota</taxon>
        <taxon>Metazoa</taxon>
        <taxon>Chordata</taxon>
        <taxon>Craniata</taxon>
        <taxon>Vertebrata</taxon>
        <taxon>Euteleostomi</taxon>
        <taxon>Amphibia</taxon>
        <taxon>Batrachia</taxon>
        <taxon>Anura</taxon>
        <taxon>Pipoidea</taxon>
        <taxon>Pipidae</taxon>
        <taxon>Pipinae</taxon>
        <taxon>Hymenochirus</taxon>
    </lineage>
</organism>
<keyword evidence="2" id="KW-1015">Disulfide bond</keyword>
<dbReference type="PANTHER" id="PTHR46490">
    <property type="entry name" value="C-TYPE LECTIN DOMAIN FAMILY 12 MEMBER A-RELATED"/>
    <property type="match status" value="1"/>
</dbReference>
<dbReference type="EMBL" id="JAACNH010000426">
    <property type="protein sequence ID" value="KAG8431004.1"/>
    <property type="molecule type" value="Genomic_DNA"/>
</dbReference>
<dbReference type="Pfam" id="PF00059">
    <property type="entry name" value="Lectin_C"/>
    <property type="match status" value="1"/>
</dbReference>
<keyword evidence="6" id="KW-1185">Reference proteome</keyword>
<feature type="domain" description="C-type lectin" evidence="4">
    <location>
        <begin position="29"/>
        <end position="133"/>
    </location>
</feature>
<dbReference type="PANTHER" id="PTHR46490:SF6">
    <property type="entry name" value="ASIALOGLYCOPROTEIN RECEPTOR 1-LIKE-RELATED"/>
    <property type="match status" value="1"/>
</dbReference>
<gene>
    <name evidence="5" type="ORF">GDO86_019572</name>
</gene>
<dbReference type="OrthoDB" id="2142683at2759"/>
<keyword evidence="1" id="KW-0430">Lectin</keyword>
<dbReference type="GO" id="GO:0007165">
    <property type="term" value="P:signal transduction"/>
    <property type="evidence" value="ECO:0007669"/>
    <property type="project" value="TreeGrafter"/>
</dbReference>
<evidence type="ECO:0000256" key="2">
    <source>
        <dbReference type="ARBA" id="ARBA00023157"/>
    </source>
</evidence>
<evidence type="ECO:0000259" key="4">
    <source>
        <dbReference type="PROSITE" id="PS50041"/>
    </source>
</evidence>
<reference evidence="5" key="1">
    <citation type="thesis" date="2020" institute="ProQuest LLC" country="789 East Eisenhower Parkway, Ann Arbor, MI, USA">
        <title>Comparative Genomics and Chromosome Evolution.</title>
        <authorList>
            <person name="Mudd A.B."/>
        </authorList>
    </citation>
    <scope>NUCLEOTIDE SEQUENCE</scope>
    <source>
        <strain evidence="5">Female2</strain>
        <tissue evidence="5">Blood</tissue>
    </source>
</reference>
<dbReference type="GO" id="GO:0005886">
    <property type="term" value="C:plasma membrane"/>
    <property type="evidence" value="ECO:0007669"/>
    <property type="project" value="TreeGrafter"/>
</dbReference>
<evidence type="ECO:0000256" key="1">
    <source>
        <dbReference type="ARBA" id="ARBA00022734"/>
    </source>
</evidence>
<keyword evidence="3" id="KW-0325">Glycoprotein</keyword>
<dbReference type="SMART" id="SM00034">
    <property type="entry name" value="CLECT"/>
    <property type="match status" value="1"/>
</dbReference>
<dbReference type="InterPro" id="IPR052309">
    <property type="entry name" value="C-type_Lectin_Domain_Fam1"/>
</dbReference>
<dbReference type="Proteomes" id="UP000812440">
    <property type="component" value="Unassembled WGS sequence"/>
</dbReference>
<dbReference type="GO" id="GO:0030246">
    <property type="term" value="F:carbohydrate binding"/>
    <property type="evidence" value="ECO:0007669"/>
    <property type="project" value="UniProtKB-KW"/>
</dbReference>
<sequence length="143" mass="16627">MHERHEIQAEGIRGNQTDGQVCEKNWIVYNGTCYLYDDAGLTWKECEKFCRDHNASLPFVCDSGIKETVRRFMKSSGDHWAGLYRQNGAWLCSDGIRLLDEQFKDYSDMDCGIFNKNEIFAHTCDSNKECVCVKKSPWQHPQF</sequence>
<name>A0A8T2IIL9_9PIPI</name>
<dbReference type="InterPro" id="IPR016187">
    <property type="entry name" value="CTDL_fold"/>
</dbReference>
<dbReference type="PROSITE" id="PS50041">
    <property type="entry name" value="C_TYPE_LECTIN_2"/>
    <property type="match status" value="1"/>
</dbReference>
<evidence type="ECO:0000313" key="5">
    <source>
        <dbReference type="EMBL" id="KAG8431004.1"/>
    </source>
</evidence>
<dbReference type="InterPro" id="IPR001304">
    <property type="entry name" value="C-type_lectin-like"/>
</dbReference>
<comment type="caution">
    <text evidence="5">The sequence shown here is derived from an EMBL/GenBank/DDBJ whole genome shotgun (WGS) entry which is preliminary data.</text>
</comment>